<comment type="caution">
    <text evidence="1">The sequence shown here is derived from an EMBL/GenBank/DDBJ whole genome shotgun (WGS) entry which is preliminary data.</text>
</comment>
<accession>A0ACC2DI55</accession>
<evidence type="ECO:0000313" key="2">
    <source>
        <dbReference type="Proteomes" id="UP001162992"/>
    </source>
</evidence>
<dbReference type="EMBL" id="CM055097">
    <property type="protein sequence ID" value="KAJ7554024.1"/>
    <property type="molecule type" value="Genomic_DNA"/>
</dbReference>
<evidence type="ECO:0000313" key="1">
    <source>
        <dbReference type="EMBL" id="KAJ7554024.1"/>
    </source>
</evidence>
<name>A0ACC2DI55_DIPCM</name>
<organism evidence="1 2">
    <name type="scientific">Diphasiastrum complanatum</name>
    <name type="common">Issler's clubmoss</name>
    <name type="synonym">Lycopodium complanatum</name>
    <dbReference type="NCBI Taxonomy" id="34168"/>
    <lineage>
        <taxon>Eukaryota</taxon>
        <taxon>Viridiplantae</taxon>
        <taxon>Streptophyta</taxon>
        <taxon>Embryophyta</taxon>
        <taxon>Tracheophyta</taxon>
        <taxon>Lycopodiopsida</taxon>
        <taxon>Lycopodiales</taxon>
        <taxon>Lycopodiaceae</taxon>
        <taxon>Lycopodioideae</taxon>
        <taxon>Diphasiastrum</taxon>
    </lineage>
</organism>
<protein>
    <submittedName>
        <fullName evidence="1">Uncharacterized protein</fullName>
    </submittedName>
</protein>
<gene>
    <name evidence="1" type="ORF">O6H91_06G123000</name>
</gene>
<dbReference type="Proteomes" id="UP001162992">
    <property type="component" value="Chromosome 6"/>
</dbReference>
<sequence>MSRFLLKSPVGSQRAQEGHGTPSEIGNPLHELSGDTRESSRPSAGNEIEMDLNSNFHMKQGIPDATMAVQEHTSGRARPYVNTPYVSLGNAYTVSLPSWGTAESGIVSARENAMLGQADILTGIPSFSHDIGIQMASRNGVRREIANGSANSSSEGHQITNFTPGPILEDLPVEPRESCILSRFEAIRRARDSYNCTGTQPLSISDHLTTTYEPPAIRIEGQGMYSSGDHSLGISVNGAENHGNLSIGSSRGSSKRKICAVGNSSTGSSSKVSAYTCSYSGTSDPVVLGTAGDNRHVSNGPIFSCVNSVLGETSESMVTSTEGSNLHQAEAHSQQGDWFSSDFSNAYFEETSRGLLLRTLASGEGERRLHTENAVNGIFSIAAEQAASNPDPLQVRQRAVHSQPDLRLSRRMQHEPRTNSYPMNADFTTHLPSSAPFSDGHVNISSANFSSRRENSSARQTESHLGSNVYGYRSRQYPVNALRGGQIRYPSSSAYEVIRPEVLNQINSLQNDTFGTLNPTDPLFHAIPATSSSPAPGFSEYSTRLRSRTPSSQNRHPTSLTSVTSFPPSVFSSPTLEPSSTPGHSAVSTASERPPSSSRVLRRLMLSRQSLLDAFGERSLLSAAGSVIGFPLQRLSALRIGEDQHHRIMNEAINEQMLMLEATILFGGIGLQDQHSDWRLDVDNMSYEELLALGEQIGDVCTGLSEEVISQKLKTSDYVHHDTIATSVFQETEVKCCVCQEEYQEGEELGGLECGHNYHAACIKQWLVQKNLCPVCKAAAFS</sequence>
<keyword evidence="2" id="KW-1185">Reference proteome</keyword>
<proteinExistence type="predicted"/>
<reference evidence="2" key="1">
    <citation type="journal article" date="2024" name="Proc. Natl. Acad. Sci. U.S.A.">
        <title>Extraordinary preservation of gene collinearity over three hundred million years revealed in homosporous lycophytes.</title>
        <authorList>
            <person name="Li C."/>
            <person name="Wickell D."/>
            <person name="Kuo L.Y."/>
            <person name="Chen X."/>
            <person name="Nie B."/>
            <person name="Liao X."/>
            <person name="Peng D."/>
            <person name="Ji J."/>
            <person name="Jenkins J."/>
            <person name="Williams M."/>
            <person name="Shu S."/>
            <person name="Plott C."/>
            <person name="Barry K."/>
            <person name="Rajasekar S."/>
            <person name="Grimwood J."/>
            <person name="Han X."/>
            <person name="Sun S."/>
            <person name="Hou Z."/>
            <person name="He W."/>
            <person name="Dai G."/>
            <person name="Sun C."/>
            <person name="Schmutz J."/>
            <person name="Leebens-Mack J.H."/>
            <person name="Li F.W."/>
            <person name="Wang L."/>
        </authorList>
    </citation>
    <scope>NUCLEOTIDE SEQUENCE [LARGE SCALE GENOMIC DNA]</scope>
    <source>
        <strain evidence="2">cv. PW_Plant_1</strain>
    </source>
</reference>